<evidence type="ECO:0000259" key="7">
    <source>
        <dbReference type="Pfam" id="PF08281"/>
    </source>
</evidence>
<dbReference type="InterPro" id="IPR013325">
    <property type="entry name" value="RNA_pol_sigma_r2"/>
</dbReference>
<protein>
    <submittedName>
        <fullName evidence="8">RNA polymerase sigma-70 factor (ECF subfamily)</fullName>
    </submittedName>
</protein>
<organism evidence="8 9">
    <name type="scientific">Rhizomicrobium palustre</name>
    <dbReference type="NCBI Taxonomy" id="189966"/>
    <lineage>
        <taxon>Bacteria</taxon>
        <taxon>Pseudomonadati</taxon>
        <taxon>Pseudomonadota</taxon>
        <taxon>Alphaproteobacteria</taxon>
        <taxon>Micropepsales</taxon>
        <taxon>Micropepsaceae</taxon>
        <taxon>Rhizomicrobium</taxon>
    </lineage>
</organism>
<keyword evidence="9" id="KW-1185">Reference proteome</keyword>
<evidence type="ECO:0000256" key="2">
    <source>
        <dbReference type="ARBA" id="ARBA00023015"/>
    </source>
</evidence>
<feature type="domain" description="RNA polymerase sigma factor 70 region 4 type 2" evidence="7">
    <location>
        <begin position="112"/>
        <end position="163"/>
    </location>
</feature>
<dbReference type="Gene3D" id="1.10.10.10">
    <property type="entry name" value="Winged helix-like DNA-binding domain superfamily/Winged helix DNA-binding domain"/>
    <property type="match status" value="1"/>
</dbReference>
<keyword evidence="4" id="KW-0238">DNA-binding</keyword>
<dbReference type="GO" id="GO:0006352">
    <property type="term" value="P:DNA-templated transcription initiation"/>
    <property type="evidence" value="ECO:0007669"/>
    <property type="project" value="InterPro"/>
</dbReference>
<dbReference type="InterPro" id="IPR014284">
    <property type="entry name" value="RNA_pol_sigma-70_dom"/>
</dbReference>
<evidence type="ECO:0000256" key="5">
    <source>
        <dbReference type="ARBA" id="ARBA00023163"/>
    </source>
</evidence>
<dbReference type="AlphaFoldDB" id="A0A846N3H6"/>
<dbReference type="InterPro" id="IPR013324">
    <property type="entry name" value="RNA_pol_sigma_r3/r4-like"/>
</dbReference>
<accession>A0A846N3H6</accession>
<keyword evidence="5" id="KW-0804">Transcription</keyword>
<comment type="caution">
    <text evidence="8">The sequence shown here is derived from an EMBL/GenBank/DDBJ whole genome shotgun (WGS) entry which is preliminary data.</text>
</comment>
<dbReference type="Proteomes" id="UP000570514">
    <property type="component" value="Unassembled WGS sequence"/>
</dbReference>
<evidence type="ECO:0000256" key="4">
    <source>
        <dbReference type="ARBA" id="ARBA00023125"/>
    </source>
</evidence>
<gene>
    <name evidence="8" type="ORF">FHS83_003481</name>
</gene>
<dbReference type="InterPro" id="IPR013249">
    <property type="entry name" value="RNA_pol_sigma70_r4_t2"/>
</dbReference>
<dbReference type="GO" id="GO:0003677">
    <property type="term" value="F:DNA binding"/>
    <property type="evidence" value="ECO:0007669"/>
    <property type="project" value="UniProtKB-KW"/>
</dbReference>
<keyword evidence="3" id="KW-0731">Sigma factor</keyword>
<evidence type="ECO:0000256" key="1">
    <source>
        <dbReference type="ARBA" id="ARBA00010641"/>
    </source>
</evidence>
<dbReference type="EMBL" id="JAASRM010000001">
    <property type="protein sequence ID" value="NIK90163.1"/>
    <property type="molecule type" value="Genomic_DNA"/>
</dbReference>
<dbReference type="InterPro" id="IPR036388">
    <property type="entry name" value="WH-like_DNA-bd_sf"/>
</dbReference>
<dbReference type="PANTHER" id="PTHR43133:SF8">
    <property type="entry name" value="RNA POLYMERASE SIGMA FACTOR HI_1459-RELATED"/>
    <property type="match status" value="1"/>
</dbReference>
<dbReference type="PANTHER" id="PTHR43133">
    <property type="entry name" value="RNA POLYMERASE ECF-TYPE SIGMA FACTO"/>
    <property type="match status" value="1"/>
</dbReference>
<dbReference type="InterPro" id="IPR039425">
    <property type="entry name" value="RNA_pol_sigma-70-like"/>
</dbReference>
<evidence type="ECO:0000259" key="6">
    <source>
        <dbReference type="Pfam" id="PF04542"/>
    </source>
</evidence>
<comment type="similarity">
    <text evidence="1">Belongs to the sigma-70 factor family. ECF subfamily.</text>
</comment>
<dbReference type="GO" id="GO:0016987">
    <property type="term" value="F:sigma factor activity"/>
    <property type="evidence" value="ECO:0007669"/>
    <property type="project" value="UniProtKB-KW"/>
</dbReference>
<dbReference type="Pfam" id="PF08281">
    <property type="entry name" value="Sigma70_r4_2"/>
    <property type="match status" value="1"/>
</dbReference>
<keyword evidence="2" id="KW-0805">Transcription regulation</keyword>
<dbReference type="Pfam" id="PF04542">
    <property type="entry name" value="Sigma70_r2"/>
    <property type="match status" value="1"/>
</dbReference>
<proteinExistence type="inferred from homology"/>
<evidence type="ECO:0000313" key="8">
    <source>
        <dbReference type="EMBL" id="NIK90163.1"/>
    </source>
</evidence>
<evidence type="ECO:0000313" key="9">
    <source>
        <dbReference type="Proteomes" id="UP000570514"/>
    </source>
</evidence>
<dbReference type="Gene3D" id="1.10.1740.10">
    <property type="match status" value="1"/>
</dbReference>
<dbReference type="InterPro" id="IPR007627">
    <property type="entry name" value="RNA_pol_sigma70_r2"/>
</dbReference>
<sequence>MGDLFTSRARGGDSAAFSLLVREHQSRLRGFLLRLTKGNASLADDLAQDTFLEAFKKSDQFSGTNYFGWLCAIAWSRFLMEARKRKLENIDDLPEIEDDVPEAENASLIRHDLESAMAELHPMQRAALTLCFALGQSNEEAAQTLNIPLGTLKSHVNRGRAKLSQLLSDWRKVAVS</sequence>
<reference evidence="8 9" key="1">
    <citation type="submission" date="2020-03" db="EMBL/GenBank/DDBJ databases">
        <title>Genomic Encyclopedia of Type Strains, Phase IV (KMG-IV): sequencing the most valuable type-strain genomes for metagenomic binning, comparative biology and taxonomic classification.</title>
        <authorList>
            <person name="Goeker M."/>
        </authorList>
    </citation>
    <scope>NUCLEOTIDE SEQUENCE [LARGE SCALE GENOMIC DNA]</scope>
    <source>
        <strain evidence="8 9">DSM 19867</strain>
    </source>
</reference>
<dbReference type="NCBIfam" id="TIGR02937">
    <property type="entry name" value="sigma70-ECF"/>
    <property type="match status" value="1"/>
</dbReference>
<evidence type="ECO:0000256" key="3">
    <source>
        <dbReference type="ARBA" id="ARBA00023082"/>
    </source>
</evidence>
<name>A0A846N3H6_9PROT</name>
<dbReference type="SUPFAM" id="SSF88659">
    <property type="entry name" value="Sigma3 and sigma4 domains of RNA polymerase sigma factors"/>
    <property type="match status" value="1"/>
</dbReference>
<dbReference type="SUPFAM" id="SSF88946">
    <property type="entry name" value="Sigma2 domain of RNA polymerase sigma factors"/>
    <property type="match status" value="1"/>
</dbReference>
<feature type="domain" description="RNA polymerase sigma-70 region 2" evidence="6">
    <location>
        <begin position="20"/>
        <end position="86"/>
    </location>
</feature>
<dbReference type="RefSeq" id="WP_167084492.1">
    <property type="nucleotide sequence ID" value="NZ_BAAADC010000001.1"/>
</dbReference>